<protein>
    <submittedName>
        <fullName evidence="2">GyrI-like domain-containing protein</fullName>
    </submittedName>
</protein>
<dbReference type="PANTHER" id="PTHR36444">
    <property type="entry name" value="TRANSCRIPTIONAL REGULATOR PROTEIN YOBU-RELATED"/>
    <property type="match status" value="1"/>
</dbReference>
<feature type="domain" description="AraC effector-binding" evidence="1">
    <location>
        <begin position="1"/>
        <end position="160"/>
    </location>
</feature>
<reference evidence="2" key="1">
    <citation type="submission" date="2022-06" db="EMBL/GenBank/DDBJ databases">
        <title>Genome sequencing of Brevibacillus sp. BB3-R1.</title>
        <authorList>
            <person name="Heo J."/>
            <person name="Lee D."/>
            <person name="Won M."/>
            <person name="Han B.-H."/>
            <person name="Hong S.-B."/>
            <person name="Kwon S.-W."/>
        </authorList>
    </citation>
    <scope>NUCLEOTIDE SEQUENCE</scope>
    <source>
        <strain evidence="2">BB3-R1</strain>
    </source>
</reference>
<dbReference type="PANTHER" id="PTHR36444:SF2">
    <property type="entry name" value="TRANSCRIPTIONAL REGULATOR PROTEIN YOBU-RELATED"/>
    <property type="match status" value="1"/>
</dbReference>
<dbReference type="InterPro" id="IPR029441">
    <property type="entry name" value="Cass2"/>
</dbReference>
<gene>
    <name evidence="2" type="ORF">NDK47_23190</name>
</gene>
<dbReference type="RefSeq" id="WP_251872102.1">
    <property type="nucleotide sequence ID" value="NZ_CP098755.1"/>
</dbReference>
<dbReference type="SUPFAM" id="SSF55136">
    <property type="entry name" value="Probable bacterial effector-binding domain"/>
    <property type="match status" value="1"/>
</dbReference>
<evidence type="ECO:0000313" key="3">
    <source>
        <dbReference type="Proteomes" id="UP001056500"/>
    </source>
</evidence>
<organism evidence="2 3">
    <name type="scientific">Brevibacillus ruminantium</name>
    <dbReference type="NCBI Taxonomy" id="2950604"/>
    <lineage>
        <taxon>Bacteria</taxon>
        <taxon>Bacillati</taxon>
        <taxon>Bacillota</taxon>
        <taxon>Bacilli</taxon>
        <taxon>Bacillales</taxon>
        <taxon>Paenibacillaceae</taxon>
        <taxon>Brevibacillus</taxon>
    </lineage>
</organism>
<dbReference type="Proteomes" id="UP001056500">
    <property type="component" value="Chromosome"/>
</dbReference>
<evidence type="ECO:0000259" key="1">
    <source>
        <dbReference type="SMART" id="SM00871"/>
    </source>
</evidence>
<dbReference type="SMART" id="SM00871">
    <property type="entry name" value="AraC_E_bind"/>
    <property type="match status" value="1"/>
</dbReference>
<name>A0ABY4WCV5_9BACL</name>
<dbReference type="InterPro" id="IPR010499">
    <property type="entry name" value="AraC_E-bd"/>
</dbReference>
<sequence length="160" mass="17782">MEPKIIFLDAMNLEGIAARTTNAREVSGEGEIPGLWEQFFRANVTSRIGQIKHPQRLYALYANYENGAEGTYTVLLGHETKPGEQTGEGLEAISIPAAKYAVFTTEKGPVDVVVTEAWKRIWAWSSAANVRRTFTGDFELYNAHDFDPGQAVVEIYIAIE</sequence>
<dbReference type="InterPro" id="IPR053182">
    <property type="entry name" value="YobU-like_regulator"/>
</dbReference>
<keyword evidence="3" id="KW-1185">Reference proteome</keyword>
<proteinExistence type="predicted"/>
<dbReference type="Gene3D" id="3.20.80.10">
    <property type="entry name" value="Regulatory factor, effector binding domain"/>
    <property type="match status" value="1"/>
</dbReference>
<evidence type="ECO:0000313" key="2">
    <source>
        <dbReference type="EMBL" id="USG64995.1"/>
    </source>
</evidence>
<dbReference type="InterPro" id="IPR011256">
    <property type="entry name" value="Reg_factor_effector_dom_sf"/>
</dbReference>
<dbReference type="Pfam" id="PF14526">
    <property type="entry name" value="Cass2"/>
    <property type="match status" value="1"/>
</dbReference>
<accession>A0ABY4WCV5</accession>
<dbReference type="EMBL" id="CP098755">
    <property type="protein sequence ID" value="USG64995.1"/>
    <property type="molecule type" value="Genomic_DNA"/>
</dbReference>